<dbReference type="InterPro" id="IPR001041">
    <property type="entry name" value="2Fe-2S_ferredoxin-type"/>
</dbReference>
<dbReference type="Proteomes" id="UP000481643">
    <property type="component" value="Unassembled WGS sequence"/>
</dbReference>
<dbReference type="PROSITE" id="PS00197">
    <property type="entry name" value="2FE2S_FER_1"/>
    <property type="match status" value="1"/>
</dbReference>
<feature type="domain" description="FAD-binding FR-type" evidence="2">
    <location>
        <begin position="102"/>
        <end position="201"/>
    </location>
</feature>
<dbReference type="SUPFAM" id="SSF52343">
    <property type="entry name" value="Ferredoxin reductase-like, C-terminal NADP-linked domain"/>
    <property type="match status" value="1"/>
</dbReference>
<dbReference type="SUPFAM" id="SSF63380">
    <property type="entry name" value="Riboflavin synthase domain-like"/>
    <property type="match status" value="1"/>
</dbReference>
<dbReference type="InterPro" id="IPR008333">
    <property type="entry name" value="Cbr1-like_FAD-bd_dom"/>
</dbReference>
<dbReference type="Pfam" id="PF00175">
    <property type="entry name" value="NAD_binding_1"/>
    <property type="match status" value="1"/>
</dbReference>
<dbReference type="InterPro" id="IPR001433">
    <property type="entry name" value="OxRdtase_FAD/NAD-bd"/>
</dbReference>
<dbReference type="Gene3D" id="3.10.20.30">
    <property type="match status" value="1"/>
</dbReference>
<dbReference type="Pfam" id="PF00111">
    <property type="entry name" value="Fer2"/>
    <property type="match status" value="1"/>
</dbReference>
<dbReference type="PRINTS" id="PR00410">
    <property type="entry name" value="PHEHYDRXLASE"/>
</dbReference>
<protein>
    <submittedName>
        <fullName evidence="3">2Fe-2S iron-sulfur cluster binding domain-containing protein</fullName>
    </submittedName>
</protein>
<dbReference type="InterPro" id="IPR012675">
    <property type="entry name" value="Beta-grasp_dom_sf"/>
</dbReference>
<dbReference type="CDD" id="cd06187">
    <property type="entry name" value="O2ase_reductase_like"/>
    <property type="match status" value="1"/>
</dbReference>
<comment type="caution">
    <text evidence="3">The sequence shown here is derived from an EMBL/GenBank/DDBJ whole genome shotgun (WGS) entry which is preliminary data.</text>
</comment>
<proteinExistence type="predicted"/>
<dbReference type="InterPro" id="IPR036010">
    <property type="entry name" value="2Fe-2S_ferredoxin-like_sf"/>
</dbReference>
<accession>A0A6L3YNC7</accession>
<evidence type="ECO:0000313" key="4">
    <source>
        <dbReference type="Proteomes" id="UP000481643"/>
    </source>
</evidence>
<organism evidence="3 4">
    <name type="scientific">Brucella tritici</name>
    <dbReference type="NCBI Taxonomy" id="94626"/>
    <lineage>
        <taxon>Bacteria</taxon>
        <taxon>Pseudomonadati</taxon>
        <taxon>Pseudomonadota</taxon>
        <taxon>Alphaproteobacteria</taxon>
        <taxon>Hyphomicrobiales</taxon>
        <taxon>Brucellaceae</taxon>
        <taxon>Brucella/Ochrobactrum group</taxon>
        <taxon>Brucella</taxon>
    </lineage>
</organism>
<dbReference type="PANTHER" id="PTHR47354">
    <property type="entry name" value="NADH OXIDOREDUCTASE HCR"/>
    <property type="match status" value="1"/>
</dbReference>
<dbReference type="GO" id="GO:0051537">
    <property type="term" value="F:2 iron, 2 sulfur cluster binding"/>
    <property type="evidence" value="ECO:0007669"/>
    <property type="project" value="InterPro"/>
</dbReference>
<dbReference type="InterPro" id="IPR017927">
    <property type="entry name" value="FAD-bd_FR_type"/>
</dbReference>
<dbReference type="InterPro" id="IPR050415">
    <property type="entry name" value="MRET"/>
</dbReference>
<dbReference type="AlphaFoldDB" id="A0A6L3YNC7"/>
<dbReference type="EMBL" id="WBVX01000013">
    <property type="protein sequence ID" value="KAB2684441.1"/>
    <property type="molecule type" value="Genomic_DNA"/>
</dbReference>
<dbReference type="SUPFAM" id="SSF54292">
    <property type="entry name" value="2Fe-2S ferredoxin-like"/>
    <property type="match status" value="1"/>
</dbReference>
<reference evidence="3 4" key="1">
    <citation type="submission" date="2019-09" db="EMBL/GenBank/DDBJ databases">
        <title>Taxonomic organization of the family Brucellaceae based on a phylogenomic approach.</title>
        <authorList>
            <person name="Leclercq S."/>
            <person name="Cloeckaert A."/>
            <person name="Zygmunt M.S."/>
        </authorList>
    </citation>
    <scope>NUCLEOTIDE SEQUENCE [LARGE SCALE GENOMIC DNA]</scope>
    <source>
        <strain evidence="3 4">WS1830</strain>
    </source>
</reference>
<dbReference type="PROSITE" id="PS51085">
    <property type="entry name" value="2FE2S_FER_2"/>
    <property type="match status" value="1"/>
</dbReference>
<evidence type="ECO:0000313" key="3">
    <source>
        <dbReference type="EMBL" id="KAB2684441.1"/>
    </source>
</evidence>
<evidence type="ECO:0000259" key="1">
    <source>
        <dbReference type="PROSITE" id="PS51085"/>
    </source>
</evidence>
<dbReference type="Gene3D" id="2.40.30.10">
    <property type="entry name" value="Translation factors"/>
    <property type="match status" value="1"/>
</dbReference>
<dbReference type="RefSeq" id="WP_151652095.1">
    <property type="nucleotide sequence ID" value="NZ_WBVX01000013.1"/>
</dbReference>
<name>A0A6L3YNC7_9HYPH</name>
<evidence type="ECO:0000259" key="2">
    <source>
        <dbReference type="PROSITE" id="PS51384"/>
    </source>
</evidence>
<feature type="domain" description="2Fe-2S ferredoxin-type" evidence="1">
    <location>
        <begin position="4"/>
        <end position="94"/>
    </location>
</feature>
<dbReference type="GO" id="GO:0016491">
    <property type="term" value="F:oxidoreductase activity"/>
    <property type="evidence" value="ECO:0007669"/>
    <property type="project" value="InterPro"/>
</dbReference>
<dbReference type="Pfam" id="PF00970">
    <property type="entry name" value="FAD_binding_6"/>
    <property type="match status" value="1"/>
</dbReference>
<dbReference type="CDD" id="cd00207">
    <property type="entry name" value="fer2"/>
    <property type="match status" value="1"/>
</dbReference>
<dbReference type="Gene3D" id="3.40.50.80">
    <property type="entry name" value="Nucleotide-binding domain of ferredoxin-NADP reductase (FNR) module"/>
    <property type="match status" value="1"/>
</dbReference>
<sequence>MTTRSVDFRQARVSLEVQERQTILDAALTAGIPYPHGCRSGRCGSCKSRLIEGEVELLQHSRFALSEEEKADGLILACRALPQTDAAVAWLGNDDDDAVEAPQRAEAIVSGLCELTHDIKLVRISPVNGAPVLFTAGQYAQLGFDGVPPRSYSMANRHGDDSLEFHIRKVPGGVTSQHVHDVLKAGDKVTLEFPLGSSYLRQHHSGPILCIAGGSGLAPIKSIAETALAHGMKQPIHVYFGVRGARDLYFVEHFEALAEHYNNLSFTAVLSDEQLARHRHGFVTDAVAEDLADFDGWKAYVAGPPPMVDAAMDVVFARGLRPEDIHADVFFTPEEQVAASTIKRSGAVRTHQ</sequence>
<dbReference type="InterPro" id="IPR017938">
    <property type="entry name" value="Riboflavin_synthase-like_b-brl"/>
</dbReference>
<dbReference type="PROSITE" id="PS51384">
    <property type="entry name" value="FAD_FR"/>
    <property type="match status" value="1"/>
</dbReference>
<dbReference type="InterPro" id="IPR039261">
    <property type="entry name" value="FNR_nucleotide-bd"/>
</dbReference>
<gene>
    <name evidence="3" type="ORF">F9L08_13970</name>
</gene>
<dbReference type="PANTHER" id="PTHR47354:SF5">
    <property type="entry name" value="PROTEIN RFBI"/>
    <property type="match status" value="1"/>
</dbReference>
<dbReference type="InterPro" id="IPR006058">
    <property type="entry name" value="2Fe2S_fd_BS"/>
</dbReference>